<name>A0A7J9N272_GOSSC</name>
<dbReference type="Proteomes" id="UP000593576">
    <property type="component" value="Unassembled WGS sequence"/>
</dbReference>
<reference evidence="1 2" key="1">
    <citation type="journal article" date="2019" name="Genome Biol. Evol.">
        <title>Insights into the evolution of the New World diploid cottons (Gossypium, subgenus Houzingenia) based on genome sequencing.</title>
        <authorList>
            <person name="Grover C.E."/>
            <person name="Arick M.A. 2nd"/>
            <person name="Thrash A."/>
            <person name="Conover J.L."/>
            <person name="Sanders W.S."/>
            <person name="Peterson D.G."/>
            <person name="Frelichowski J.E."/>
            <person name="Scheffler J.A."/>
            <person name="Scheffler B.E."/>
            <person name="Wendel J.F."/>
        </authorList>
    </citation>
    <scope>NUCLEOTIDE SEQUENCE [LARGE SCALE GENOMIC DNA]</scope>
    <source>
        <strain evidence="1">1</strain>
        <tissue evidence="1">Leaf</tissue>
    </source>
</reference>
<dbReference type="AlphaFoldDB" id="A0A7J9N272"/>
<comment type="caution">
    <text evidence="1">The sequence shown here is derived from an EMBL/GenBank/DDBJ whole genome shotgun (WGS) entry which is preliminary data.</text>
</comment>
<dbReference type="PANTHER" id="PTHR46481:SF7">
    <property type="entry name" value="ZINC FINGER BED DOMAIN-CONTAINING PROTEIN RICESLEEPER 2-LIKE"/>
    <property type="match status" value="1"/>
</dbReference>
<feature type="non-terminal residue" evidence="1">
    <location>
        <position position="50"/>
    </location>
</feature>
<dbReference type="PANTHER" id="PTHR46481">
    <property type="entry name" value="ZINC FINGER BED DOMAIN-CONTAINING PROTEIN 4"/>
    <property type="match status" value="1"/>
</dbReference>
<dbReference type="OrthoDB" id="998084at2759"/>
<gene>
    <name evidence="1" type="ORF">Goshw_024772</name>
</gene>
<protein>
    <submittedName>
        <fullName evidence="1">Uncharacterized protein</fullName>
    </submittedName>
</protein>
<evidence type="ECO:0000313" key="2">
    <source>
        <dbReference type="Proteomes" id="UP000593576"/>
    </source>
</evidence>
<dbReference type="SUPFAM" id="SSF140996">
    <property type="entry name" value="Hermes dimerisation domain"/>
    <property type="match status" value="1"/>
</dbReference>
<organism evidence="1 2">
    <name type="scientific">Gossypium schwendimanii</name>
    <name type="common">Cotton</name>
    <dbReference type="NCBI Taxonomy" id="34291"/>
    <lineage>
        <taxon>Eukaryota</taxon>
        <taxon>Viridiplantae</taxon>
        <taxon>Streptophyta</taxon>
        <taxon>Embryophyta</taxon>
        <taxon>Tracheophyta</taxon>
        <taxon>Spermatophyta</taxon>
        <taxon>Magnoliopsida</taxon>
        <taxon>eudicotyledons</taxon>
        <taxon>Gunneridae</taxon>
        <taxon>Pentapetalae</taxon>
        <taxon>rosids</taxon>
        <taxon>malvids</taxon>
        <taxon>Malvales</taxon>
        <taxon>Malvaceae</taxon>
        <taxon>Malvoideae</taxon>
        <taxon>Gossypium</taxon>
    </lineage>
</organism>
<dbReference type="EMBL" id="JABFAF010267896">
    <property type="protein sequence ID" value="MBA0877340.1"/>
    <property type="molecule type" value="Genomic_DNA"/>
</dbReference>
<sequence>MIVIDELPFKFVESKGFRKFMFVACPRIHIPSRITIIKDVYQLYLDERTK</sequence>
<proteinExistence type="predicted"/>
<keyword evidence="2" id="KW-1185">Reference proteome</keyword>
<dbReference type="InterPro" id="IPR052035">
    <property type="entry name" value="ZnF_BED_domain_contain"/>
</dbReference>
<evidence type="ECO:0000313" key="1">
    <source>
        <dbReference type="EMBL" id="MBA0877340.1"/>
    </source>
</evidence>
<accession>A0A7J9N272</accession>